<accession>A0ABU3N3Q7</accession>
<proteinExistence type="predicted"/>
<sequence length="336" mass="38552">MISQFGRARFFGLDDAPEGGIMSYRAQVAQGMRRDGPVRRLNYLARANYAYNYIWWFKTRSNDPARIARLGKVERLLKQPLTLGRPRTESAAEFDKTDFHFASGMLDPGLVQKFSDDLYAAHRYGEPYRPGFEHVGPPEASDSPFLYMQPQALFENEHFLEICSNQALIDFCREALGPRAALSWAWSWISQPGYVPYQNQNWHRDVAEPLNFIRIFVPLQAIGSRDDGPTELIPGTSGMREFYEMRRFSDAELEETKLAKGAGVVFAEPGDVYFVNTFALHRGTPPAKRRAILTMLVSLSPSHRTPSIRKLSMREVPERLRPMIRANKSFFRHLIR</sequence>
<evidence type="ECO:0008006" key="2">
    <source>
        <dbReference type="Google" id="ProtNLM"/>
    </source>
</evidence>
<organism evidence="1">
    <name type="scientific">Sphingomonas psychrotolerans</name>
    <dbReference type="NCBI Taxonomy" id="1327635"/>
    <lineage>
        <taxon>Bacteria</taxon>
        <taxon>Pseudomonadati</taxon>
        <taxon>Pseudomonadota</taxon>
        <taxon>Alphaproteobacteria</taxon>
        <taxon>Sphingomonadales</taxon>
        <taxon>Sphingomonadaceae</taxon>
        <taxon>Sphingomonas</taxon>
    </lineage>
</organism>
<dbReference type="SUPFAM" id="SSF51197">
    <property type="entry name" value="Clavaminate synthase-like"/>
    <property type="match status" value="1"/>
</dbReference>
<comment type="caution">
    <text evidence="1">The sequence shown here is derived from an EMBL/GenBank/DDBJ whole genome shotgun (WGS) entry which is preliminary data.</text>
</comment>
<gene>
    <name evidence="1" type="ORF">MZO42_07300</name>
</gene>
<dbReference type="EMBL" id="JALMLT010000002">
    <property type="protein sequence ID" value="MDT8758499.1"/>
    <property type="molecule type" value="Genomic_DNA"/>
</dbReference>
<protein>
    <recommendedName>
        <fullName evidence="2">Phytanoyl-CoA dioxygenase</fullName>
    </recommendedName>
</protein>
<reference evidence="1" key="1">
    <citation type="submission" date="2022-04" db="EMBL/GenBank/DDBJ databases">
        <title>Tomato heritable bacteria conferring resistance against bacterial wilt.</title>
        <authorList>
            <person name="Yin J."/>
        </authorList>
    </citation>
    <scope>NUCLEOTIDE SEQUENCE</scope>
    <source>
        <strain evidence="1">Cra20</strain>
    </source>
</reference>
<evidence type="ECO:0000313" key="1">
    <source>
        <dbReference type="EMBL" id="MDT8758499.1"/>
    </source>
</evidence>
<name>A0ABU3N3Q7_9SPHN</name>
<dbReference type="Gene3D" id="2.60.120.620">
    <property type="entry name" value="q2cbj1_9rhob like domain"/>
    <property type="match status" value="1"/>
</dbReference>